<dbReference type="AlphaFoldDB" id="A0A975Y2D8"/>
<proteinExistence type="predicted"/>
<dbReference type="InterPro" id="IPR022764">
    <property type="entry name" value="Peptidase_S54_rhomboid_dom"/>
</dbReference>
<dbReference type="GO" id="GO:0004252">
    <property type="term" value="F:serine-type endopeptidase activity"/>
    <property type="evidence" value="ECO:0007669"/>
    <property type="project" value="InterPro"/>
</dbReference>
<organism evidence="3 4">
    <name type="scientific">Nocardioides panacis</name>
    <dbReference type="NCBI Taxonomy" id="2849501"/>
    <lineage>
        <taxon>Bacteria</taxon>
        <taxon>Bacillati</taxon>
        <taxon>Actinomycetota</taxon>
        <taxon>Actinomycetes</taxon>
        <taxon>Propionibacteriales</taxon>
        <taxon>Nocardioidaceae</taxon>
        <taxon>Nocardioides</taxon>
    </lineage>
</organism>
<keyword evidence="4" id="KW-1185">Reference proteome</keyword>
<feature type="domain" description="Peptidase S54 rhomboid" evidence="2">
    <location>
        <begin position="21"/>
        <end position="151"/>
    </location>
</feature>
<keyword evidence="3" id="KW-0378">Hydrolase</keyword>
<feature type="transmembrane region" description="Helical" evidence="1">
    <location>
        <begin position="108"/>
        <end position="126"/>
    </location>
</feature>
<dbReference type="GO" id="GO:0006508">
    <property type="term" value="P:proteolysis"/>
    <property type="evidence" value="ECO:0007669"/>
    <property type="project" value="UniProtKB-KW"/>
</dbReference>
<feature type="transmembrane region" description="Helical" evidence="1">
    <location>
        <begin position="132"/>
        <end position="153"/>
    </location>
</feature>
<dbReference type="PANTHER" id="PTHR43731">
    <property type="entry name" value="RHOMBOID PROTEASE"/>
    <property type="match status" value="1"/>
</dbReference>
<protein>
    <submittedName>
        <fullName evidence="3">Rhomboid family intramembrane serine protease</fullName>
    </submittedName>
</protein>
<dbReference type="Proteomes" id="UP000683575">
    <property type="component" value="Chromosome"/>
</dbReference>
<dbReference type="Pfam" id="PF01694">
    <property type="entry name" value="Rhomboid"/>
    <property type="match status" value="1"/>
</dbReference>
<feature type="transmembrane region" description="Helical" evidence="1">
    <location>
        <begin position="80"/>
        <end position="101"/>
    </location>
</feature>
<evidence type="ECO:0000313" key="3">
    <source>
        <dbReference type="EMBL" id="QWZ10445.1"/>
    </source>
</evidence>
<dbReference type="GO" id="GO:0016020">
    <property type="term" value="C:membrane"/>
    <property type="evidence" value="ECO:0007669"/>
    <property type="project" value="InterPro"/>
</dbReference>
<dbReference type="KEGG" id="nps:KRR39_05115"/>
<evidence type="ECO:0000259" key="2">
    <source>
        <dbReference type="Pfam" id="PF01694"/>
    </source>
</evidence>
<keyword evidence="3" id="KW-0645">Protease</keyword>
<keyword evidence="1" id="KW-0812">Transmembrane</keyword>
<reference evidence="3" key="1">
    <citation type="submission" date="2021-06" db="EMBL/GenBank/DDBJ databases">
        <title>Complete genome sequence of Nocardioides sp. G188.</title>
        <authorList>
            <person name="Im W.-T."/>
        </authorList>
    </citation>
    <scope>NUCLEOTIDE SEQUENCE</scope>
    <source>
        <strain evidence="3">G188</strain>
    </source>
</reference>
<sequence length="163" mass="17541">MGHRLDEGGVRPREADGLDGILFAPLLHYGWGHLLANTLPLLVFGFLILLAGVARWAAVTAVVWVVGGVGTWFVGQPHSVHLGASVLAFGWLVYLLLRGVFARDASQVALGVILLLVYGGLLLGVLPGQPGISWQGHLFGALGGALAAYWFGVRDRERRTRRR</sequence>
<evidence type="ECO:0000313" key="4">
    <source>
        <dbReference type="Proteomes" id="UP000683575"/>
    </source>
</evidence>
<gene>
    <name evidence="3" type="ORF">KRR39_05115</name>
</gene>
<keyword evidence="1" id="KW-1133">Transmembrane helix</keyword>
<feature type="transmembrane region" description="Helical" evidence="1">
    <location>
        <begin position="56"/>
        <end position="74"/>
    </location>
</feature>
<name>A0A975Y2D8_9ACTN</name>
<dbReference type="PANTHER" id="PTHR43731:SF9">
    <property type="entry name" value="SLR1461 PROTEIN"/>
    <property type="match status" value="1"/>
</dbReference>
<evidence type="ECO:0000256" key="1">
    <source>
        <dbReference type="SAM" id="Phobius"/>
    </source>
</evidence>
<dbReference type="InterPro" id="IPR050925">
    <property type="entry name" value="Rhomboid_protease_S54"/>
</dbReference>
<dbReference type="EMBL" id="CP077062">
    <property type="protein sequence ID" value="QWZ10445.1"/>
    <property type="molecule type" value="Genomic_DNA"/>
</dbReference>
<keyword evidence="1" id="KW-0472">Membrane</keyword>
<feature type="transmembrane region" description="Helical" evidence="1">
    <location>
        <begin position="29"/>
        <end position="49"/>
    </location>
</feature>
<accession>A0A975Y2D8</accession>